<comment type="caution">
    <text evidence="2">The sequence shown here is derived from an EMBL/GenBank/DDBJ whole genome shotgun (WGS) entry which is preliminary data.</text>
</comment>
<keyword evidence="3" id="KW-1185">Reference proteome</keyword>
<proteinExistence type="predicted"/>
<dbReference type="AlphaFoldDB" id="A0A8H6Z2W1"/>
<name>A0A8H6Z2W1_9AGAR</name>
<dbReference type="Proteomes" id="UP000620124">
    <property type="component" value="Unassembled WGS sequence"/>
</dbReference>
<organism evidence="2 3">
    <name type="scientific">Mycena venus</name>
    <dbReference type="NCBI Taxonomy" id="2733690"/>
    <lineage>
        <taxon>Eukaryota</taxon>
        <taxon>Fungi</taxon>
        <taxon>Dikarya</taxon>
        <taxon>Basidiomycota</taxon>
        <taxon>Agaricomycotina</taxon>
        <taxon>Agaricomycetes</taxon>
        <taxon>Agaricomycetidae</taxon>
        <taxon>Agaricales</taxon>
        <taxon>Marasmiineae</taxon>
        <taxon>Mycenaceae</taxon>
        <taxon>Mycena</taxon>
    </lineage>
</organism>
<feature type="region of interest" description="Disordered" evidence="1">
    <location>
        <begin position="40"/>
        <end position="59"/>
    </location>
</feature>
<protein>
    <submittedName>
        <fullName evidence="2">Uncharacterized protein</fullName>
    </submittedName>
</protein>
<evidence type="ECO:0000256" key="1">
    <source>
        <dbReference type="SAM" id="MobiDB-lite"/>
    </source>
</evidence>
<evidence type="ECO:0000313" key="3">
    <source>
        <dbReference type="Proteomes" id="UP000620124"/>
    </source>
</evidence>
<sequence>MLRLDASKPASERRPPPKSGPRQNNPSFVLPHFHITPVAGRGSVGVRASMSSQSRPETKNMLPDTFLRFLEFSQFSCRQMHASRYSNICLPQNQTPAKRRFA</sequence>
<dbReference type="EMBL" id="JACAZI010000001">
    <property type="protein sequence ID" value="KAF7371613.1"/>
    <property type="molecule type" value="Genomic_DNA"/>
</dbReference>
<feature type="region of interest" description="Disordered" evidence="1">
    <location>
        <begin position="1"/>
        <end position="30"/>
    </location>
</feature>
<evidence type="ECO:0000313" key="2">
    <source>
        <dbReference type="EMBL" id="KAF7371613.1"/>
    </source>
</evidence>
<gene>
    <name evidence="2" type="ORF">MVEN_00016800</name>
</gene>
<reference evidence="2" key="1">
    <citation type="submission" date="2020-05" db="EMBL/GenBank/DDBJ databases">
        <title>Mycena genomes resolve the evolution of fungal bioluminescence.</title>
        <authorList>
            <person name="Tsai I.J."/>
        </authorList>
    </citation>
    <scope>NUCLEOTIDE SEQUENCE</scope>
    <source>
        <strain evidence="2">CCC161011</strain>
    </source>
</reference>
<accession>A0A8H6Z2W1</accession>